<feature type="region of interest" description="Disordered" evidence="1">
    <location>
        <begin position="43"/>
        <end position="68"/>
    </location>
</feature>
<evidence type="ECO:0000313" key="3">
    <source>
        <dbReference type="Proteomes" id="UP000199706"/>
    </source>
</evidence>
<evidence type="ECO:0000256" key="1">
    <source>
        <dbReference type="SAM" id="MobiDB-lite"/>
    </source>
</evidence>
<proteinExistence type="predicted"/>
<protein>
    <submittedName>
        <fullName evidence="2">Uncharacterized protein</fullName>
    </submittedName>
</protein>
<organism evidence="2 3">
    <name type="scientific">Paraburkholderia phenazinium</name>
    <dbReference type="NCBI Taxonomy" id="60549"/>
    <lineage>
        <taxon>Bacteria</taxon>
        <taxon>Pseudomonadati</taxon>
        <taxon>Pseudomonadota</taxon>
        <taxon>Betaproteobacteria</taxon>
        <taxon>Burkholderiales</taxon>
        <taxon>Burkholderiaceae</taxon>
        <taxon>Paraburkholderia</taxon>
    </lineage>
</organism>
<sequence length="68" mass="7402">MGAWDTLPDFKACQGTTQYRSSSATLWGLTAIQDPLGCVDRWPPGQRQHQEESCGSRDGSTCWAKGIG</sequence>
<reference evidence="2 3" key="1">
    <citation type="submission" date="2016-10" db="EMBL/GenBank/DDBJ databases">
        <authorList>
            <person name="de Groot N.N."/>
        </authorList>
    </citation>
    <scope>NUCLEOTIDE SEQUENCE [LARGE SCALE GENOMIC DNA]</scope>
    <source>
        <strain evidence="2 3">LMG 2247</strain>
    </source>
</reference>
<dbReference type="EMBL" id="FNCJ01000006">
    <property type="protein sequence ID" value="SDG95869.1"/>
    <property type="molecule type" value="Genomic_DNA"/>
</dbReference>
<gene>
    <name evidence="2" type="ORF">SAMN05216466_106187</name>
</gene>
<accession>A0A1G7YI23</accession>
<dbReference type="AlphaFoldDB" id="A0A1G7YI23"/>
<name>A0A1G7YI23_9BURK</name>
<dbReference type="Proteomes" id="UP000199706">
    <property type="component" value="Unassembled WGS sequence"/>
</dbReference>
<evidence type="ECO:0000313" key="2">
    <source>
        <dbReference type="EMBL" id="SDG95869.1"/>
    </source>
</evidence>